<dbReference type="RefSeq" id="WP_028930683.1">
    <property type="nucleotide sequence ID" value="NZ_AUII01000013.1"/>
</dbReference>
<dbReference type="STRING" id="1123024.GCA_000423625_03030"/>
<protein>
    <submittedName>
        <fullName evidence="2">Uncharacterized protein</fullName>
    </submittedName>
</protein>
<dbReference type="Proteomes" id="UP000321328">
    <property type="component" value="Unassembled WGS sequence"/>
</dbReference>
<sequence>MANDLSALFLTRTPDGAVAPLMGAWLTAWNPTTYENTVNIGGAVILQNLPVVNPAGVAVGIVLLANTAAGPIILGRIYQTT</sequence>
<name>A0A511CYR6_9PSEU</name>
<keyword evidence="1" id="KW-0812">Transmembrane</keyword>
<feature type="transmembrane region" description="Helical" evidence="1">
    <location>
        <begin position="55"/>
        <end position="78"/>
    </location>
</feature>
<organism evidence="2 3">
    <name type="scientific">Pseudonocardia asaccharolytica DSM 44247 = NBRC 16224</name>
    <dbReference type="NCBI Taxonomy" id="1123024"/>
    <lineage>
        <taxon>Bacteria</taxon>
        <taxon>Bacillati</taxon>
        <taxon>Actinomycetota</taxon>
        <taxon>Actinomycetes</taxon>
        <taxon>Pseudonocardiales</taxon>
        <taxon>Pseudonocardiaceae</taxon>
        <taxon>Pseudonocardia</taxon>
    </lineage>
</organism>
<dbReference type="EMBL" id="BJVI01000011">
    <property type="protein sequence ID" value="GEL17699.1"/>
    <property type="molecule type" value="Genomic_DNA"/>
</dbReference>
<proteinExistence type="predicted"/>
<evidence type="ECO:0000313" key="3">
    <source>
        <dbReference type="Proteomes" id="UP000321328"/>
    </source>
</evidence>
<keyword evidence="1" id="KW-0472">Membrane</keyword>
<keyword evidence="3" id="KW-1185">Reference proteome</keyword>
<evidence type="ECO:0000256" key="1">
    <source>
        <dbReference type="SAM" id="Phobius"/>
    </source>
</evidence>
<reference evidence="2 3" key="1">
    <citation type="submission" date="2019-07" db="EMBL/GenBank/DDBJ databases">
        <title>Whole genome shotgun sequence of Pseudonocardia asaccharolytica NBRC 16224.</title>
        <authorList>
            <person name="Hosoyama A."/>
            <person name="Uohara A."/>
            <person name="Ohji S."/>
            <person name="Ichikawa N."/>
        </authorList>
    </citation>
    <scope>NUCLEOTIDE SEQUENCE [LARGE SCALE GENOMIC DNA]</scope>
    <source>
        <strain evidence="2 3">NBRC 16224</strain>
    </source>
</reference>
<accession>A0A511CYR6</accession>
<gene>
    <name evidence="2" type="ORF">PA7_15360</name>
</gene>
<comment type="caution">
    <text evidence="2">The sequence shown here is derived from an EMBL/GenBank/DDBJ whole genome shotgun (WGS) entry which is preliminary data.</text>
</comment>
<dbReference type="AlphaFoldDB" id="A0A511CYR6"/>
<keyword evidence="1" id="KW-1133">Transmembrane helix</keyword>
<evidence type="ECO:0000313" key="2">
    <source>
        <dbReference type="EMBL" id="GEL17699.1"/>
    </source>
</evidence>